<keyword evidence="1" id="KW-0808">Transferase</keyword>
<reference evidence="2 3" key="1">
    <citation type="submission" date="2018-03" db="EMBL/GenBank/DDBJ databases">
        <title>A gene transfer event suggests a long-term partnership between eustigmatophyte algae and a novel lineage of endosymbiotic bacteria.</title>
        <authorList>
            <person name="Yurchenko T."/>
            <person name="Sevcikova T."/>
            <person name="Pribyl P."/>
            <person name="El Karkouri K."/>
            <person name="Klimes V."/>
            <person name="Amaral R."/>
            <person name="Zbrankova V."/>
            <person name="Kim E."/>
            <person name="Raoult D."/>
            <person name="Santos L.M.A."/>
            <person name="Elias M."/>
        </authorList>
    </citation>
    <scope>NUCLEOTIDE SEQUENCE [LARGE SCALE GENOMIC DNA]</scope>
    <source>
        <strain evidence="2">CCALA 838</strain>
    </source>
</reference>
<sequence length="572" mass="67449">MFLRYLIFLLYINTALAQYNNLLDVDFIQSLTDGDEGAKELIQKNPNNLKILKEQYDSRKPSLMPYSETPLIPKVMHHVWDGDLNPIYRNYLEECKKIHPDWEFKFWSDKDIRELNLENQDLYDKSRNYAGRSDIARYEILYRFGGVYRDIDVKCYRPIDDLNHKYDFFAPIEFPTNYWQVVLNNGIIGARPNHPVLKSTLEFIRTHFDERWKAFDEGEEKIVNKISMMVARTSMLPLTDGFIKEYEHNDKSIALPASYFWALSNIKYHTIWATLKYMISGNNFDSPSAFKSLKPETLMYHNFIKEEIYSTGFDYASGIYDPQIKRFIKSLNNSEKRTFNVFKQVYNEHAPSAVRGVKKSKMPEVIHFIIFDNEELKELQSHLQDWQIRNAAFEFNIWTKDKIFNTFSELNIEIPDNLKEQYRFYIALNILEKFGGAYANYSVIPHRPIFDLNNKYNFYAGLMPIINSNAQLLFSQKMIGSSPNHIILSKTLEQVKLKDLSTLENINRTLVTQTYKNIYLYDDIGARNIVFPAGYFEPFAKLDDDSLMDKLTRFIFREERAFSTLPNFAVLQ</sequence>
<dbReference type="InterPro" id="IPR007577">
    <property type="entry name" value="GlycoTrfase_DXD_sugar-bd_CS"/>
</dbReference>
<dbReference type="OrthoDB" id="277808at2"/>
<evidence type="ECO:0000313" key="3">
    <source>
        <dbReference type="Proteomes" id="UP000241762"/>
    </source>
</evidence>
<dbReference type="KEGG" id="ptc:phytr_4650"/>
<dbReference type="Proteomes" id="UP000241762">
    <property type="component" value="Chromosome"/>
</dbReference>
<evidence type="ECO:0000256" key="1">
    <source>
        <dbReference type="ARBA" id="ARBA00022679"/>
    </source>
</evidence>
<dbReference type="InterPro" id="IPR051706">
    <property type="entry name" value="Glycosyltransferase_domain"/>
</dbReference>
<protein>
    <submittedName>
        <fullName evidence="2">Uncharacterized protein</fullName>
    </submittedName>
</protein>
<dbReference type="PANTHER" id="PTHR32385">
    <property type="entry name" value="MANNOSYL PHOSPHORYLINOSITOL CERAMIDE SYNTHASE"/>
    <property type="match status" value="1"/>
</dbReference>
<dbReference type="SUPFAM" id="SSF53448">
    <property type="entry name" value="Nucleotide-diphospho-sugar transferases"/>
    <property type="match status" value="1"/>
</dbReference>
<keyword evidence="3" id="KW-1185">Reference proteome</keyword>
<dbReference type="Pfam" id="PF04488">
    <property type="entry name" value="Gly_transf_sug"/>
    <property type="match status" value="1"/>
</dbReference>
<dbReference type="InterPro" id="IPR029044">
    <property type="entry name" value="Nucleotide-diphossugar_trans"/>
</dbReference>
<dbReference type="AlphaFoldDB" id="A0A2P1P832"/>
<dbReference type="GO" id="GO:0051999">
    <property type="term" value="P:mannosyl-inositol phosphorylceramide biosynthetic process"/>
    <property type="evidence" value="ECO:0007669"/>
    <property type="project" value="TreeGrafter"/>
</dbReference>
<organism evidence="2 3">
    <name type="scientific">Candidatus Phycorickettsia trachydisci</name>
    <dbReference type="NCBI Taxonomy" id="2115978"/>
    <lineage>
        <taxon>Bacteria</taxon>
        <taxon>Pseudomonadati</taxon>
        <taxon>Pseudomonadota</taxon>
        <taxon>Alphaproteobacteria</taxon>
        <taxon>Rickettsiales</taxon>
        <taxon>Rickettsiaceae</taxon>
        <taxon>Candidatus Phycorickettsia</taxon>
    </lineage>
</organism>
<dbReference type="GO" id="GO:0000030">
    <property type="term" value="F:mannosyltransferase activity"/>
    <property type="evidence" value="ECO:0007669"/>
    <property type="project" value="TreeGrafter"/>
</dbReference>
<dbReference type="GO" id="GO:0016020">
    <property type="term" value="C:membrane"/>
    <property type="evidence" value="ECO:0007669"/>
    <property type="project" value="GOC"/>
</dbReference>
<dbReference type="EMBL" id="CP027845">
    <property type="protein sequence ID" value="AVP87414.1"/>
    <property type="molecule type" value="Genomic_DNA"/>
</dbReference>
<dbReference type="Gene3D" id="3.90.550.20">
    <property type="match status" value="2"/>
</dbReference>
<evidence type="ECO:0000313" key="2">
    <source>
        <dbReference type="EMBL" id="AVP87414.1"/>
    </source>
</evidence>
<dbReference type="RefSeq" id="WP_106874278.1">
    <property type="nucleotide sequence ID" value="NZ_CP027845.1"/>
</dbReference>
<dbReference type="PANTHER" id="PTHR32385:SF15">
    <property type="entry name" value="INOSITOL PHOSPHOCERAMIDE MANNOSYLTRANSFERASE 1"/>
    <property type="match status" value="1"/>
</dbReference>
<gene>
    <name evidence="2" type="ORF">phytr_4650</name>
</gene>
<accession>A0A2P1P832</accession>
<name>A0A2P1P832_9RICK</name>
<proteinExistence type="predicted"/>